<accession>A0ACB6QJ57</accession>
<dbReference type="Proteomes" id="UP000799755">
    <property type="component" value="Unassembled WGS sequence"/>
</dbReference>
<sequence>MTIHLLILSVQLSFVLRQPCLISNSLVIAAVGPLRCFDTSYTHSRKRPTTTPLKRCNTKSRFSTRRRSPHQCAVCRIPSSRNLGRASTIELIASSGVLTSRLTEQLPRCRHFLSWQATARNARARRLRRPIDGRPALGAGATKHIEPWTLTLPK</sequence>
<proteinExistence type="predicted"/>
<evidence type="ECO:0000313" key="2">
    <source>
        <dbReference type="Proteomes" id="UP000799755"/>
    </source>
</evidence>
<organism evidence="1 2">
    <name type="scientific">Lindgomyces ingoldianus</name>
    <dbReference type="NCBI Taxonomy" id="673940"/>
    <lineage>
        <taxon>Eukaryota</taxon>
        <taxon>Fungi</taxon>
        <taxon>Dikarya</taxon>
        <taxon>Ascomycota</taxon>
        <taxon>Pezizomycotina</taxon>
        <taxon>Dothideomycetes</taxon>
        <taxon>Pleosporomycetidae</taxon>
        <taxon>Pleosporales</taxon>
        <taxon>Lindgomycetaceae</taxon>
        <taxon>Lindgomyces</taxon>
    </lineage>
</organism>
<comment type="caution">
    <text evidence="1">The sequence shown here is derived from an EMBL/GenBank/DDBJ whole genome shotgun (WGS) entry which is preliminary data.</text>
</comment>
<name>A0ACB6QJ57_9PLEO</name>
<reference evidence="1" key="1">
    <citation type="journal article" date="2020" name="Stud. Mycol.">
        <title>101 Dothideomycetes genomes: a test case for predicting lifestyles and emergence of pathogens.</title>
        <authorList>
            <person name="Haridas S."/>
            <person name="Albert R."/>
            <person name="Binder M."/>
            <person name="Bloem J."/>
            <person name="Labutti K."/>
            <person name="Salamov A."/>
            <person name="Andreopoulos B."/>
            <person name="Baker S."/>
            <person name="Barry K."/>
            <person name="Bills G."/>
            <person name="Bluhm B."/>
            <person name="Cannon C."/>
            <person name="Castanera R."/>
            <person name="Culley D."/>
            <person name="Daum C."/>
            <person name="Ezra D."/>
            <person name="Gonzalez J."/>
            <person name="Henrissat B."/>
            <person name="Kuo A."/>
            <person name="Liang C."/>
            <person name="Lipzen A."/>
            <person name="Lutzoni F."/>
            <person name="Magnuson J."/>
            <person name="Mondo S."/>
            <person name="Nolan M."/>
            <person name="Ohm R."/>
            <person name="Pangilinan J."/>
            <person name="Park H.-J."/>
            <person name="Ramirez L."/>
            <person name="Alfaro M."/>
            <person name="Sun H."/>
            <person name="Tritt A."/>
            <person name="Yoshinaga Y."/>
            <person name="Zwiers L.-H."/>
            <person name="Turgeon B."/>
            <person name="Goodwin S."/>
            <person name="Spatafora J."/>
            <person name="Crous P."/>
            <person name="Grigoriev I."/>
        </authorList>
    </citation>
    <scope>NUCLEOTIDE SEQUENCE</scope>
    <source>
        <strain evidence="1">ATCC 200398</strain>
    </source>
</reference>
<keyword evidence="2" id="KW-1185">Reference proteome</keyword>
<feature type="non-terminal residue" evidence="1">
    <location>
        <position position="154"/>
    </location>
</feature>
<evidence type="ECO:0000313" key="1">
    <source>
        <dbReference type="EMBL" id="KAF2466968.1"/>
    </source>
</evidence>
<dbReference type="EMBL" id="MU003522">
    <property type="protein sequence ID" value="KAF2466968.1"/>
    <property type="molecule type" value="Genomic_DNA"/>
</dbReference>
<protein>
    <submittedName>
        <fullName evidence="1">Uncharacterized protein</fullName>
    </submittedName>
</protein>
<gene>
    <name evidence="1" type="ORF">BDR25DRAFT_395495</name>
</gene>